<dbReference type="PANTHER" id="PTHR31851">
    <property type="entry name" value="FE(2+)/MN(2+) TRANSPORTER PCL1"/>
    <property type="match status" value="1"/>
</dbReference>
<dbReference type="STRING" id="907931.GCA_000165675_00316"/>
<dbReference type="GO" id="GO:0012505">
    <property type="term" value="C:endomembrane system"/>
    <property type="evidence" value="ECO:0007669"/>
    <property type="project" value="UniProtKB-SubCell"/>
</dbReference>
<comment type="caution">
    <text evidence="6">The sequence shown here is derived from an EMBL/GenBank/DDBJ whole genome shotgun (WGS) entry which is preliminary data.</text>
</comment>
<evidence type="ECO:0000256" key="4">
    <source>
        <dbReference type="ARBA" id="ARBA00023136"/>
    </source>
</evidence>
<dbReference type="EMBL" id="PUFI01000005">
    <property type="protein sequence ID" value="TDG69594.1"/>
    <property type="molecule type" value="Genomic_DNA"/>
</dbReference>
<keyword evidence="3 5" id="KW-1133">Transmembrane helix</keyword>
<evidence type="ECO:0000256" key="1">
    <source>
        <dbReference type="ARBA" id="ARBA00004127"/>
    </source>
</evidence>
<feature type="transmembrane region" description="Helical" evidence="5">
    <location>
        <begin position="145"/>
        <end position="168"/>
    </location>
</feature>
<keyword evidence="4 5" id="KW-0472">Membrane</keyword>
<evidence type="ECO:0000256" key="5">
    <source>
        <dbReference type="SAM" id="Phobius"/>
    </source>
</evidence>
<comment type="subcellular location">
    <subcellularLocation>
        <location evidence="1">Endomembrane system</location>
        <topology evidence="1">Multi-pass membrane protein</topology>
    </subcellularLocation>
</comment>
<sequence>MSDKQSLMQRNNIIRAGVMGANDGILSVSGIVLGVAGATSHTYTIMLAGMAGMLAGTISMAMGEYVSVSSQHDAQEKVRHEQEKALKQDYDAEFEFVKNKYAASGISPELAQQATQEMMAKDALLTTVRERHGFTLNQELNPISAAVASMVSFPLGSILPMVAMAFLPQNLREIGTFIAVIIALTITGYSAAKLNGANAKHAAFRNVIAGIFTMAVTYAIGTLFR</sequence>
<keyword evidence="7" id="KW-1185">Reference proteome</keyword>
<evidence type="ECO:0008006" key="8">
    <source>
        <dbReference type="Google" id="ProtNLM"/>
    </source>
</evidence>
<evidence type="ECO:0000313" key="6">
    <source>
        <dbReference type="EMBL" id="TDG69594.1"/>
    </source>
</evidence>
<feature type="transmembrane region" description="Helical" evidence="5">
    <location>
        <begin position="204"/>
        <end position="224"/>
    </location>
</feature>
<feature type="transmembrane region" description="Helical" evidence="5">
    <location>
        <begin position="42"/>
        <end position="62"/>
    </location>
</feature>
<dbReference type="RefSeq" id="WP_010008827.1">
    <property type="nucleotide sequence ID" value="NZ_JAGYGP010000001.1"/>
</dbReference>
<dbReference type="GO" id="GO:0005384">
    <property type="term" value="F:manganese ion transmembrane transporter activity"/>
    <property type="evidence" value="ECO:0007669"/>
    <property type="project" value="InterPro"/>
</dbReference>
<reference evidence="6 7" key="1">
    <citation type="journal article" date="2019" name="Appl. Microbiol. Biotechnol.">
        <title>Uncovering carbohydrate metabolism through a genotype-phenotype association study of 56 lactic acid bacteria genomes.</title>
        <authorList>
            <person name="Buron-Moles G."/>
            <person name="Chailyan A."/>
            <person name="Dolejs I."/>
            <person name="Forster J."/>
            <person name="Miks M.H."/>
        </authorList>
    </citation>
    <scope>NUCLEOTIDE SEQUENCE [LARGE SCALE GENOMIC DNA]</scope>
    <source>
        <strain evidence="6 7">ATCC 700006</strain>
    </source>
</reference>
<dbReference type="GO" id="GO:0030026">
    <property type="term" value="P:intracellular manganese ion homeostasis"/>
    <property type="evidence" value="ECO:0007669"/>
    <property type="project" value="InterPro"/>
</dbReference>
<dbReference type="InterPro" id="IPR008217">
    <property type="entry name" value="Ccc1_fam"/>
</dbReference>
<dbReference type="AlphaFoldDB" id="A0A4R5NAV7"/>
<protein>
    <recommendedName>
        <fullName evidence="8">VIT family protein</fullName>
    </recommendedName>
</protein>
<name>A0A4R5NAV7_9LACO</name>
<evidence type="ECO:0000256" key="2">
    <source>
        <dbReference type="ARBA" id="ARBA00022692"/>
    </source>
</evidence>
<proteinExistence type="predicted"/>
<dbReference type="Pfam" id="PF01988">
    <property type="entry name" value="VIT1"/>
    <property type="match status" value="1"/>
</dbReference>
<keyword evidence="2 5" id="KW-0812">Transmembrane</keyword>
<feature type="transmembrane region" description="Helical" evidence="5">
    <location>
        <begin position="12"/>
        <end position="36"/>
    </location>
</feature>
<feature type="transmembrane region" description="Helical" evidence="5">
    <location>
        <begin position="174"/>
        <end position="192"/>
    </location>
</feature>
<accession>A0A4R5NAV7</accession>
<dbReference type="CDD" id="cd02432">
    <property type="entry name" value="Nodulin-21_like_1"/>
    <property type="match status" value="1"/>
</dbReference>
<organism evidence="6 7">
    <name type="scientific">Leuconostoc fallax</name>
    <dbReference type="NCBI Taxonomy" id="1251"/>
    <lineage>
        <taxon>Bacteria</taxon>
        <taxon>Bacillati</taxon>
        <taxon>Bacillota</taxon>
        <taxon>Bacilli</taxon>
        <taxon>Lactobacillales</taxon>
        <taxon>Lactobacillaceae</taxon>
        <taxon>Leuconostoc</taxon>
    </lineage>
</organism>
<dbReference type="Proteomes" id="UP000295681">
    <property type="component" value="Unassembled WGS sequence"/>
</dbReference>
<evidence type="ECO:0000256" key="3">
    <source>
        <dbReference type="ARBA" id="ARBA00022989"/>
    </source>
</evidence>
<gene>
    <name evidence="6" type="ORF">C5L23_001056</name>
</gene>
<evidence type="ECO:0000313" key="7">
    <source>
        <dbReference type="Proteomes" id="UP000295681"/>
    </source>
</evidence>